<feature type="domain" description="DDE Tnp4" evidence="3">
    <location>
        <begin position="21"/>
        <end position="86"/>
    </location>
</feature>
<protein>
    <recommendedName>
        <fullName evidence="3">DDE Tnp4 domain-containing protein</fullName>
    </recommendedName>
</protein>
<accession>A0AAD8A604</accession>
<gene>
    <name evidence="4" type="ORF">L9F63_015201</name>
</gene>
<name>A0AAD8A604_DIPPU</name>
<reference evidence="4" key="1">
    <citation type="journal article" date="2023" name="IScience">
        <title>Live-bearing cockroach genome reveals convergent evolutionary mechanisms linked to viviparity in insects and beyond.</title>
        <authorList>
            <person name="Fouks B."/>
            <person name="Harrison M.C."/>
            <person name="Mikhailova A.A."/>
            <person name="Marchal E."/>
            <person name="English S."/>
            <person name="Carruthers M."/>
            <person name="Jennings E.C."/>
            <person name="Chiamaka E.L."/>
            <person name="Frigard R.A."/>
            <person name="Pippel M."/>
            <person name="Attardo G.M."/>
            <person name="Benoit J.B."/>
            <person name="Bornberg-Bauer E."/>
            <person name="Tobe S.S."/>
        </authorList>
    </citation>
    <scope>NUCLEOTIDE SEQUENCE</scope>
    <source>
        <strain evidence="4">Stay&amp;Tobe</strain>
    </source>
</reference>
<dbReference type="AlphaFoldDB" id="A0AAD8A604"/>
<dbReference type="Proteomes" id="UP001233999">
    <property type="component" value="Unassembled WGS sequence"/>
</dbReference>
<reference evidence="4" key="2">
    <citation type="submission" date="2023-05" db="EMBL/GenBank/DDBJ databases">
        <authorList>
            <person name="Fouks B."/>
        </authorList>
    </citation>
    <scope>NUCLEOTIDE SEQUENCE</scope>
    <source>
        <strain evidence="4">Stay&amp;Tobe</strain>
        <tissue evidence="4">Testes</tissue>
    </source>
</reference>
<organism evidence="4 5">
    <name type="scientific">Diploptera punctata</name>
    <name type="common">Pacific beetle cockroach</name>
    <dbReference type="NCBI Taxonomy" id="6984"/>
    <lineage>
        <taxon>Eukaryota</taxon>
        <taxon>Metazoa</taxon>
        <taxon>Ecdysozoa</taxon>
        <taxon>Arthropoda</taxon>
        <taxon>Hexapoda</taxon>
        <taxon>Insecta</taxon>
        <taxon>Pterygota</taxon>
        <taxon>Neoptera</taxon>
        <taxon>Polyneoptera</taxon>
        <taxon>Dictyoptera</taxon>
        <taxon>Blattodea</taxon>
        <taxon>Blaberoidea</taxon>
        <taxon>Blaberidae</taxon>
        <taxon>Diplopterinae</taxon>
        <taxon>Diploptera</taxon>
    </lineage>
</organism>
<keyword evidence="2" id="KW-0479">Metal-binding</keyword>
<evidence type="ECO:0000313" key="4">
    <source>
        <dbReference type="EMBL" id="KAJ9593255.1"/>
    </source>
</evidence>
<comment type="cofactor">
    <cofactor evidence="1">
        <name>a divalent metal cation</name>
        <dbReference type="ChEBI" id="CHEBI:60240"/>
    </cofactor>
</comment>
<dbReference type="Pfam" id="PF13359">
    <property type="entry name" value="DDE_Tnp_4"/>
    <property type="match status" value="1"/>
</dbReference>
<evidence type="ECO:0000259" key="3">
    <source>
        <dbReference type="Pfam" id="PF13359"/>
    </source>
</evidence>
<dbReference type="GO" id="GO:0046872">
    <property type="term" value="F:metal ion binding"/>
    <property type="evidence" value="ECO:0007669"/>
    <property type="project" value="UniProtKB-KW"/>
</dbReference>
<evidence type="ECO:0000256" key="1">
    <source>
        <dbReference type="ARBA" id="ARBA00001968"/>
    </source>
</evidence>
<comment type="caution">
    <text evidence="4">The sequence shown here is derived from an EMBL/GenBank/DDBJ whole genome shotgun (WGS) entry which is preliminary data.</text>
</comment>
<evidence type="ECO:0000256" key="2">
    <source>
        <dbReference type="ARBA" id="ARBA00022723"/>
    </source>
</evidence>
<sequence length="97" mass="11125">MYKFPIKVLLNKRFQLACWYAIVNFTMEFINIVTGWPGSAHDSRMFKSSMICGQFEEGEVSGILLGDSGYACHHILMTPLLNPQTRADFNYNSNLKR</sequence>
<dbReference type="EMBL" id="JASPKZ010003451">
    <property type="protein sequence ID" value="KAJ9593255.1"/>
    <property type="molecule type" value="Genomic_DNA"/>
</dbReference>
<proteinExistence type="predicted"/>
<keyword evidence="5" id="KW-1185">Reference proteome</keyword>
<evidence type="ECO:0000313" key="5">
    <source>
        <dbReference type="Proteomes" id="UP001233999"/>
    </source>
</evidence>
<dbReference type="InterPro" id="IPR027806">
    <property type="entry name" value="HARBI1_dom"/>
</dbReference>